<name>A0A1G9N2L9_9RHOB</name>
<keyword evidence="3" id="KW-1185">Reference proteome</keyword>
<dbReference type="Proteomes" id="UP000199382">
    <property type="component" value="Unassembled WGS sequence"/>
</dbReference>
<feature type="signal peptide" evidence="1">
    <location>
        <begin position="1"/>
        <end position="23"/>
    </location>
</feature>
<evidence type="ECO:0000313" key="3">
    <source>
        <dbReference type="Proteomes" id="UP000199382"/>
    </source>
</evidence>
<evidence type="ECO:0000313" key="2">
    <source>
        <dbReference type="EMBL" id="SDL80739.1"/>
    </source>
</evidence>
<dbReference type="AlphaFoldDB" id="A0A1G9N2L9"/>
<feature type="chain" id="PRO_5011597950" evidence="1">
    <location>
        <begin position="24"/>
        <end position="113"/>
    </location>
</feature>
<protein>
    <submittedName>
        <fullName evidence="2">Uncharacterized protein</fullName>
    </submittedName>
</protein>
<organism evidence="2 3">
    <name type="scientific">Aliiruegeria lutimaris</name>
    <dbReference type="NCBI Taxonomy" id="571298"/>
    <lineage>
        <taxon>Bacteria</taxon>
        <taxon>Pseudomonadati</taxon>
        <taxon>Pseudomonadota</taxon>
        <taxon>Alphaproteobacteria</taxon>
        <taxon>Rhodobacterales</taxon>
        <taxon>Roseobacteraceae</taxon>
        <taxon>Aliiruegeria</taxon>
    </lineage>
</organism>
<dbReference type="EMBL" id="FNEK01000117">
    <property type="protein sequence ID" value="SDL80739.1"/>
    <property type="molecule type" value="Genomic_DNA"/>
</dbReference>
<sequence>MFCARLFSLLLVLSIGLSTVGFGVARGQAPATGQMVICTGMGTVTLSVDAEGNPVETHVLCPDAALVSFAATAIVSPTVQPVDASLVWMDWPRGVPLRRAFPLLTRGARGPPV</sequence>
<gene>
    <name evidence="2" type="ORF">SAMN04488026_11173</name>
</gene>
<reference evidence="2 3" key="1">
    <citation type="submission" date="2016-10" db="EMBL/GenBank/DDBJ databases">
        <authorList>
            <person name="de Groot N.N."/>
        </authorList>
    </citation>
    <scope>NUCLEOTIDE SEQUENCE [LARGE SCALE GENOMIC DNA]</scope>
    <source>
        <strain evidence="2 3">DSM 25294</strain>
    </source>
</reference>
<proteinExistence type="predicted"/>
<accession>A0A1G9N2L9</accession>
<evidence type="ECO:0000256" key="1">
    <source>
        <dbReference type="SAM" id="SignalP"/>
    </source>
</evidence>
<dbReference type="STRING" id="571298.SAMN04488026_11173"/>
<keyword evidence="1" id="KW-0732">Signal</keyword>